<proteinExistence type="predicted"/>
<organism evidence="1 2">
    <name type="scientific">Magallana gigas</name>
    <name type="common">Pacific oyster</name>
    <name type="synonym">Crassostrea gigas</name>
    <dbReference type="NCBI Taxonomy" id="29159"/>
    <lineage>
        <taxon>Eukaryota</taxon>
        <taxon>Metazoa</taxon>
        <taxon>Spiralia</taxon>
        <taxon>Lophotrochozoa</taxon>
        <taxon>Mollusca</taxon>
        <taxon>Bivalvia</taxon>
        <taxon>Autobranchia</taxon>
        <taxon>Pteriomorphia</taxon>
        <taxon>Ostreida</taxon>
        <taxon>Ostreoidea</taxon>
        <taxon>Ostreidae</taxon>
        <taxon>Magallana</taxon>
    </lineage>
</organism>
<accession>A0A8W8JDM5</accession>
<name>A0A8W8JDM5_MAGGI</name>
<reference evidence="1" key="1">
    <citation type="submission" date="2022-08" db="UniProtKB">
        <authorList>
            <consortium name="EnsemblMetazoa"/>
        </authorList>
    </citation>
    <scope>IDENTIFICATION</scope>
    <source>
        <strain evidence="1">05x7-T-G4-1.051#20</strain>
    </source>
</reference>
<evidence type="ECO:0000313" key="1">
    <source>
        <dbReference type="EnsemblMetazoa" id="G18693.1:cds"/>
    </source>
</evidence>
<dbReference type="Proteomes" id="UP000005408">
    <property type="component" value="Unassembled WGS sequence"/>
</dbReference>
<sequence length="75" mass="8833">MSYKNGGKMRDGTEDLLCGERWMLLMLQQIFRYLLKKNFATLYWELTRHKFTSYLDDAAFVVDESDSVAQSPTEE</sequence>
<keyword evidence="2" id="KW-1185">Reference proteome</keyword>
<dbReference type="AlphaFoldDB" id="A0A8W8JDM5"/>
<protein>
    <submittedName>
        <fullName evidence="1">Uncharacterized protein</fullName>
    </submittedName>
</protein>
<evidence type="ECO:0000313" key="2">
    <source>
        <dbReference type="Proteomes" id="UP000005408"/>
    </source>
</evidence>
<dbReference type="EnsemblMetazoa" id="G18693.1">
    <property type="protein sequence ID" value="G18693.1:cds"/>
    <property type="gene ID" value="G18693"/>
</dbReference>